<organism evidence="1 2">
    <name type="scientific">Plasmodium malariae</name>
    <dbReference type="NCBI Taxonomy" id="5858"/>
    <lineage>
        <taxon>Eukaryota</taxon>
        <taxon>Sar</taxon>
        <taxon>Alveolata</taxon>
        <taxon>Apicomplexa</taxon>
        <taxon>Aconoidasida</taxon>
        <taxon>Haemosporida</taxon>
        <taxon>Plasmodiidae</taxon>
        <taxon>Plasmodium</taxon>
        <taxon>Plasmodium (Plasmodium)</taxon>
    </lineage>
</organism>
<sequence>MGNGVNLLSTDLLSKNYYHTNGHTFYEKGNKSCFKFHNLCNNNWMKESDENCKYNSKMHDEKCKNKNKLYIDHYSIVNNSIMNYTKNKFINEKFTNQNNFKINSYHNLKMKSSNIIASSNNILITSKYDGLLYIIDTIKKSNTFTDILLSNVSNNNNYVHNLVTFVRGKIGVNKNNDPNNNNNNKYIYPLNTTVNEAGVMKSTYNQSNIFENEYKNKLASNQQMEGAAKKIQK</sequence>
<dbReference type="Proteomes" id="UP000219799">
    <property type="component" value="Chromosome 12"/>
</dbReference>
<reference evidence="1 2" key="1">
    <citation type="submission" date="2016-06" db="EMBL/GenBank/DDBJ databases">
        <authorList>
            <consortium name="Pathogen Informatics"/>
        </authorList>
    </citation>
    <scope>NUCLEOTIDE SEQUENCE [LARGE SCALE GENOMIC DNA]</scope>
    <source>
        <strain evidence="1">PmlGA01</strain>
    </source>
</reference>
<gene>
    <name evidence="1" type="primary">PmlGA01_120048100</name>
    <name evidence="1" type="ORF">PMLGA01_120048100</name>
</gene>
<name>A0A1C3L1B4_PLAMA</name>
<evidence type="ECO:0000313" key="2">
    <source>
        <dbReference type="Proteomes" id="UP000219799"/>
    </source>
</evidence>
<accession>A0A1C3L1B4</accession>
<protein>
    <submittedName>
        <fullName evidence="1">Uncharacterized protein</fullName>
    </submittedName>
</protein>
<evidence type="ECO:0000313" key="1">
    <source>
        <dbReference type="EMBL" id="SBT80315.1"/>
    </source>
</evidence>
<proteinExistence type="predicted"/>
<dbReference type="AlphaFoldDB" id="A0A1C3L1B4"/>
<dbReference type="EMBL" id="LT594500">
    <property type="protein sequence ID" value="SBT80315.1"/>
    <property type="molecule type" value="Genomic_DNA"/>
</dbReference>